<dbReference type="Gene3D" id="3.40.640.10">
    <property type="entry name" value="Type I PLP-dependent aspartate aminotransferase-like (Major domain)"/>
    <property type="match status" value="1"/>
</dbReference>
<reference evidence="9" key="1">
    <citation type="submission" date="2016-08" db="EMBL/GenBank/DDBJ databases">
        <title>Complete Genome Seqeunce of Paenibacillus sp. BIHB 4019 from tea rhizoplane.</title>
        <authorList>
            <person name="Thakur R."/>
            <person name="Swarnkar M.K."/>
            <person name="Gulati A."/>
        </authorList>
    </citation>
    <scope>NUCLEOTIDE SEQUENCE [LARGE SCALE GENOMIC DNA]</scope>
    <source>
        <strain evidence="9">BIHB4019</strain>
    </source>
</reference>
<name>A0A1B2DKK0_9BACL</name>
<evidence type="ECO:0000256" key="7">
    <source>
        <dbReference type="ARBA" id="ARBA00023163"/>
    </source>
</evidence>
<keyword evidence="7" id="KW-0804">Transcription</keyword>
<accession>A0A1B2DKK0</accession>
<dbReference type="CDD" id="cd07377">
    <property type="entry name" value="WHTH_GntR"/>
    <property type="match status" value="1"/>
</dbReference>
<evidence type="ECO:0000259" key="8">
    <source>
        <dbReference type="PROSITE" id="PS50949"/>
    </source>
</evidence>
<dbReference type="InterPro" id="IPR036390">
    <property type="entry name" value="WH_DNA-bd_sf"/>
</dbReference>
<evidence type="ECO:0000256" key="4">
    <source>
        <dbReference type="ARBA" id="ARBA00022898"/>
    </source>
</evidence>
<keyword evidence="5" id="KW-0805">Transcription regulation</keyword>
<dbReference type="InterPro" id="IPR051446">
    <property type="entry name" value="HTH_trans_reg/aminotransferase"/>
</dbReference>
<dbReference type="InterPro" id="IPR004839">
    <property type="entry name" value="Aminotransferase_I/II_large"/>
</dbReference>
<dbReference type="InterPro" id="IPR015424">
    <property type="entry name" value="PyrdxlP-dep_Trfase"/>
</dbReference>
<keyword evidence="4" id="KW-0663">Pyridoxal phosphate</keyword>
<dbReference type="InterPro" id="IPR036388">
    <property type="entry name" value="WH-like_DNA-bd_sf"/>
</dbReference>
<dbReference type="Pfam" id="PF00155">
    <property type="entry name" value="Aminotran_1_2"/>
    <property type="match status" value="1"/>
</dbReference>
<dbReference type="GO" id="GO:0030170">
    <property type="term" value="F:pyridoxal phosphate binding"/>
    <property type="evidence" value="ECO:0007669"/>
    <property type="project" value="InterPro"/>
</dbReference>
<comment type="similarity">
    <text evidence="2">In the C-terminal section; belongs to the class-I pyridoxal-phosphate-dependent aminotransferase family.</text>
</comment>
<evidence type="ECO:0000256" key="3">
    <source>
        <dbReference type="ARBA" id="ARBA00022576"/>
    </source>
</evidence>
<proteinExistence type="inferred from homology"/>
<evidence type="ECO:0000313" key="9">
    <source>
        <dbReference type="EMBL" id="ANY68243.1"/>
    </source>
</evidence>
<dbReference type="SMART" id="SM00345">
    <property type="entry name" value="HTH_GNTR"/>
    <property type="match status" value="1"/>
</dbReference>
<dbReference type="PANTHER" id="PTHR46577:SF1">
    <property type="entry name" value="HTH-TYPE TRANSCRIPTIONAL REGULATORY PROTEIN GABR"/>
    <property type="match status" value="1"/>
</dbReference>
<dbReference type="InterPro" id="IPR015421">
    <property type="entry name" value="PyrdxlP-dep_Trfase_major"/>
</dbReference>
<keyword evidence="3" id="KW-0032">Aminotransferase</keyword>
<dbReference type="AlphaFoldDB" id="A0A1B2DKK0"/>
<protein>
    <recommendedName>
        <fullName evidence="8">HTH gntR-type domain-containing protein</fullName>
    </recommendedName>
</protein>
<dbReference type="PANTHER" id="PTHR46577">
    <property type="entry name" value="HTH-TYPE TRANSCRIPTIONAL REGULATORY PROTEIN GABR"/>
    <property type="match status" value="1"/>
</dbReference>
<evidence type="ECO:0000256" key="2">
    <source>
        <dbReference type="ARBA" id="ARBA00005384"/>
    </source>
</evidence>
<gene>
    <name evidence="9" type="ORF">BBD42_18495</name>
</gene>
<dbReference type="EMBL" id="CP016808">
    <property type="protein sequence ID" value="ANY68243.1"/>
    <property type="molecule type" value="Genomic_DNA"/>
</dbReference>
<dbReference type="InterPro" id="IPR000524">
    <property type="entry name" value="Tscrpt_reg_HTH_GntR"/>
</dbReference>
<keyword evidence="6" id="KW-0238">DNA-binding</keyword>
<sequence length="494" mass="55662">MEDRCRAAYERYYEEMGRKADALFLALREAIVAGMLEDGEQLASSRRLAESYGMSRGSVNAAYDMLYAEGFVRPGRGSGTYVSYSKPPASEAGVEVEGKASTLALSAWAQRLPQIKGYTKRPVHEENCIAFDVGYADVELFPQDEWKTAMFAEVRGVLERQYEDYGVIEGHLPLREAIASELRRERSMITSVEHLFITSGSMYGIALLAQLLINPGDQVVVENPCYPGIRRAIAAAGGVIIDADVDDYGIIPQDWDAKLLFVTPTRQYPTGVQLAPERKLELLQWASRHGAVIIEDDYDSEFRWGGRPAEPLKTLDHEGRVVYVGTFSKTMYADLRLGYVITPDALREPLRQAKFLLEPSPSSIAEQRALAVFMASGQYVRHLRRMRRSCGRRLKLFKEQAAEQLAGLFRFTPSDAGLHQYGVWLGTAADYERLIERCQREGVSWNRGERLWRQPEEQRAPAALFGFAHLAEADIKEGMRRIAACWEDVQQQRG</sequence>
<dbReference type="PROSITE" id="PS50949">
    <property type="entry name" value="HTH_GNTR"/>
    <property type="match status" value="1"/>
</dbReference>
<dbReference type="GO" id="GO:0008483">
    <property type="term" value="F:transaminase activity"/>
    <property type="evidence" value="ECO:0007669"/>
    <property type="project" value="UniProtKB-KW"/>
</dbReference>
<dbReference type="CDD" id="cd00609">
    <property type="entry name" value="AAT_like"/>
    <property type="match status" value="1"/>
</dbReference>
<feature type="domain" description="HTH gntR-type" evidence="8">
    <location>
        <begin position="17"/>
        <end position="85"/>
    </location>
</feature>
<dbReference type="SUPFAM" id="SSF53383">
    <property type="entry name" value="PLP-dependent transferases"/>
    <property type="match status" value="1"/>
</dbReference>
<dbReference type="Gene3D" id="1.10.10.10">
    <property type="entry name" value="Winged helix-like DNA-binding domain superfamily/Winged helix DNA-binding domain"/>
    <property type="match status" value="1"/>
</dbReference>
<keyword evidence="3" id="KW-0808">Transferase</keyword>
<dbReference type="GO" id="GO:0003677">
    <property type="term" value="F:DNA binding"/>
    <property type="evidence" value="ECO:0007669"/>
    <property type="project" value="UniProtKB-KW"/>
</dbReference>
<dbReference type="GO" id="GO:0003700">
    <property type="term" value="F:DNA-binding transcription factor activity"/>
    <property type="evidence" value="ECO:0007669"/>
    <property type="project" value="InterPro"/>
</dbReference>
<evidence type="ECO:0000256" key="1">
    <source>
        <dbReference type="ARBA" id="ARBA00001933"/>
    </source>
</evidence>
<evidence type="ECO:0000256" key="6">
    <source>
        <dbReference type="ARBA" id="ARBA00023125"/>
    </source>
</evidence>
<organism evidence="9">
    <name type="scientific">Paenibacillus sp. BIHB 4019</name>
    <dbReference type="NCBI Taxonomy" id="1870819"/>
    <lineage>
        <taxon>Bacteria</taxon>
        <taxon>Bacillati</taxon>
        <taxon>Bacillota</taxon>
        <taxon>Bacilli</taxon>
        <taxon>Bacillales</taxon>
        <taxon>Paenibacillaceae</taxon>
        <taxon>Paenibacillus</taxon>
    </lineage>
</organism>
<dbReference type="Pfam" id="PF00392">
    <property type="entry name" value="GntR"/>
    <property type="match status" value="1"/>
</dbReference>
<dbReference type="SUPFAM" id="SSF46785">
    <property type="entry name" value="Winged helix' DNA-binding domain"/>
    <property type="match status" value="1"/>
</dbReference>
<comment type="cofactor">
    <cofactor evidence="1">
        <name>pyridoxal 5'-phosphate</name>
        <dbReference type="ChEBI" id="CHEBI:597326"/>
    </cofactor>
</comment>
<evidence type="ECO:0000256" key="5">
    <source>
        <dbReference type="ARBA" id="ARBA00023015"/>
    </source>
</evidence>